<protein>
    <submittedName>
        <fullName evidence="2">Uncharacterized protein</fullName>
    </submittedName>
</protein>
<feature type="region of interest" description="Disordered" evidence="1">
    <location>
        <begin position="1"/>
        <end position="117"/>
    </location>
</feature>
<feature type="non-terminal residue" evidence="2">
    <location>
        <position position="1"/>
    </location>
</feature>
<name>A0ABN9XKU6_9DINO</name>
<evidence type="ECO:0000256" key="1">
    <source>
        <dbReference type="SAM" id="MobiDB-lite"/>
    </source>
</evidence>
<accession>A0ABN9XKU6</accession>
<evidence type="ECO:0000313" key="3">
    <source>
        <dbReference type="Proteomes" id="UP001189429"/>
    </source>
</evidence>
<keyword evidence="3" id="KW-1185">Reference proteome</keyword>
<evidence type="ECO:0000313" key="2">
    <source>
        <dbReference type="EMBL" id="CAK0900434.1"/>
    </source>
</evidence>
<gene>
    <name evidence="2" type="ORF">PCOR1329_LOCUS77712</name>
</gene>
<reference evidence="2" key="1">
    <citation type="submission" date="2023-10" db="EMBL/GenBank/DDBJ databases">
        <authorList>
            <person name="Chen Y."/>
            <person name="Shah S."/>
            <person name="Dougan E. K."/>
            <person name="Thang M."/>
            <person name="Chan C."/>
        </authorList>
    </citation>
    <scope>NUCLEOTIDE SEQUENCE [LARGE SCALE GENOMIC DNA]</scope>
</reference>
<feature type="compositionally biased region" description="Pro residues" evidence="1">
    <location>
        <begin position="75"/>
        <end position="87"/>
    </location>
</feature>
<proteinExistence type="predicted"/>
<comment type="caution">
    <text evidence="2">The sequence shown here is derived from an EMBL/GenBank/DDBJ whole genome shotgun (WGS) entry which is preliminary data.</text>
</comment>
<dbReference type="EMBL" id="CAUYUJ010020776">
    <property type="protein sequence ID" value="CAK0900434.1"/>
    <property type="molecule type" value="Genomic_DNA"/>
</dbReference>
<organism evidence="2 3">
    <name type="scientific">Prorocentrum cordatum</name>
    <dbReference type="NCBI Taxonomy" id="2364126"/>
    <lineage>
        <taxon>Eukaryota</taxon>
        <taxon>Sar</taxon>
        <taxon>Alveolata</taxon>
        <taxon>Dinophyceae</taxon>
        <taxon>Prorocentrales</taxon>
        <taxon>Prorocentraceae</taxon>
        <taxon>Prorocentrum</taxon>
    </lineage>
</organism>
<sequence length="117" mass="12252">VEELHVSSAIPPSSPTEMPVPTDRPSPTSFAPEDEAVAIPPTELQARAPGADDEVESVPPSAEFQSAEMASAPAAPSPTEMPVPTAVPSPDRVDDEGPDDDDSELSMPQLVEPKKKK</sequence>
<feature type="compositionally biased region" description="Acidic residues" evidence="1">
    <location>
        <begin position="93"/>
        <end position="104"/>
    </location>
</feature>
<dbReference type="Proteomes" id="UP001189429">
    <property type="component" value="Unassembled WGS sequence"/>
</dbReference>
<feature type="non-terminal residue" evidence="2">
    <location>
        <position position="117"/>
    </location>
</feature>